<dbReference type="AlphaFoldDB" id="A0A486FF67"/>
<proteinExistence type="predicted"/>
<protein>
    <submittedName>
        <fullName evidence="1">Uncharacterized protein</fullName>
    </submittedName>
</protein>
<dbReference type="EMBL" id="CAAHDJ010000001">
    <property type="protein sequence ID" value="VGM57391.1"/>
    <property type="molecule type" value="Genomic_DNA"/>
</dbReference>
<reference evidence="1" key="1">
    <citation type="submission" date="2019-03" db="EMBL/GenBank/DDBJ databases">
        <authorList>
            <consortium name="Pathogen Informatics"/>
        </authorList>
    </citation>
    <scope>NUCLEOTIDE SEQUENCE</scope>
    <source>
        <strain evidence="2">5012STDY7626357</strain>
        <strain evidence="3">5012STDY7626361</strain>
        <strain evidence="1">5012STDY7626447</strain>
    </source>
</reference>
<evidence type="ECO:0000313" key="3">
    <source>
        <dbReference type="EMBL" id="VGM62184.1"/>
    </source>
</evidence>
<dbReference type="EMBL" id="CAAHCQ010000001">
    <property type="protein sequence ID" value="VGL33567.1"/>
    <property type="molecule type" value="Genomic_DNA"/>
</dbReference>
<name>A0A486FF67_KLEPN</name>
<dbReference type="RefSeq" id="WP_023307256.1">
    <property type="nucleotide sequence ID" value="NZ_BIJJ01000004.1"/>
</dbReference>
<evidence type="ECO:0000313" key="1">
    <source>
        <dbReference type="EMBL" id="VGL33567.1"/>
    </source>
</evidence>
<organism evidence="1">
    <name type="scientific">Klebsiella pneumoniae</name>
    <dbReference type="NCBI Taxonomy" id="573"/>
    <lineage>
        <taxon>Bacteria</taxon>
        <taxon>Pseudomonadati</taxon>
        <taxon>Pseudomonadota</taxon>
        <taxon>Gammaproteobacteria</taxon>
        <taxon>Enterobacterales</taxon>
        <taxon>Enterobacteriaceae</taxon>
        <taxon>Klebsiella/Raoultella group</taxon>
        <taxon>Klebsiella</taxon>
        <taxon>Klebsiella pneumoniae complex</taxon>
    </lineage>
</organism>
<gene>
    <name evidence="2" type="ORF">SAMEA4873558_00276</name>
    <name evidence="3" type="ORF">SAMEA4873562_00065</name>
    <name evidence="1" type="ORF">SAMEA4873649_00065</name>
</gene>
<evidence type="ECO:0000313" key="2">
    <source>
        <dbReference type="EMBL" id="VGM57391.1"/>
    </source>
</evidence>
<dbReference type="EMBL" id="CAAHDK010000001">
    <property type="protein sequence ID" value="VGM62184.1"/>
    <property type="molecule type" value="Genomic_DNA"/>
</dbReference>
<sequence length="87" mass="10074">MEKITVHFKYKGESHEITFEAEKWTYGCVLTQIAKKFDIDADYSRSSIVAKALLKTNEFNNEFSISSNMDIPAGRLHTLYLNRFAHI</sequence>
<accession>A0A486FF67</accession>